<sequence>MSDLEIFKLGITLAQALQGDEYAIADLKTLFERHPEMFKNLDDLREIIAKTALKPEIIMPNKKPLGKDIEIIAAKRLDNGKVGDIGVRNENGTNKIFHANKTRISNFKRLEKRVSKIAAGGRDAHTPYIQAQSLDGRLVQKNISPATDTSIVPQSLLNNLKECENINQFARDLTLIIKQNPNQDVKFYNDLIKDTKLKVDLTKINKEKFTNAINNLKDNKTALMEALIKTNLKSINSNLKLDDSKGLNNV</sequence>
<dbReference type="AlphaFoldDB" id="A0A7D7L1K9"/>
<dbReference type="EMBL" id="CP059442">
    <property type="protein sequence ID" value="QMS65979.1"/>
    <property type="molecule type" value="Genomic_DNA"/>
</dbReference>
<name>A0A7D7L1K9_CAMFE</name>
<evidence type="ECO:0000313" key="2">
    <source>
        <dbReference type="EMBL" id="QMS65979.1"/>
    </source>
</evidence>
<gene>
    <name evidence="2" type="ORF">GZ986_010230</name>
</gene>
<dbReference type="RefSeq" id="WP_065838998.1">
    <property type="nucleotide sequence ID" value="NZ_CP059442.1"/>
</dbReference>
<protein>
    <submittedName>
        <fullName evidence="2">Uncharacterized protein</fullName>
    </submittedName>
</protein>
<evidence type="ECO:0000256" key="1">
    <source>
        <dbReference type="SAM" id="Coils"/>
    </source>
</evidence>
<accession>A0A7D7L1K9</accession>
<organism evidence="2">
    <name type="scientific">Campylobacter fetus</name>
    <dbReference type="NCBI Taxonomy" id="196"/>
    <lineage>
        <taxon>Bacteria</taxon>
        <taxon>Pseudomonadati</taxon>
        <taxon>Campylobacterota</taxon>
        <taxon>Epsilonproteobacteria</taxon>
        <taxon>Campylobacterales</taxon>
        <taxon>Campylobacteraceae</taxon>
        <taxon>Campylobacter</taxon>
    </lineage>
</organism>
<geneLocation type="plasmid" evidence="2">
    <name>pCFV_08A948_P1</name>
</geneLocation>
<proteinExistence type="predicted"/>
<feature type="coiled-coil region" evidence="1">
    <location>
        <begin position="199"/>
        <end position="226"/>
    </location>
</feature>
<keyword evidence="2" id="KW-0614">Plasmid</keyword>
<keyword evidence="1" id="KW-0175">Coiled coil</keyword>
<reference evidence="2" key="1">
    <citation type="journal article" date="2021" name="PeerJ">
        <title>A comparison of fourteen fully characterized mammalian-associated Campylobacter fetus isolates suggests that loss of defense mechanisms contribute to high genomic plasticity and subspecies evolution.</title>
        <authorList>
            <person name="Nadin-Davis S.A."/>
            <person name="Chmara J."/>
            <person name="Carrillo C.D."/>
            <person name="Amoako K."/>
            <person name="Goji N."/>
            <person name="Duceppe M.O."/>
            <person name="Devenish J."/>
        </authorList>
    </citation>
    <scope>NUCLEOTIDE SEQUENCE</scope>
    <source>
        <plasmid evidence="2">pCFV_08A948_P1</plasmid>
    </source>
</reference>